<evidence type="ECO:0000313" key="1">
    <source>
        <dbReference type="EMBL" id="GFA09563.1"/>
    </source>
</evidence>
<dbReference type="EMBL" id="BKCJ010368220">
    <property type="protein sequence ID" value="GFA09563.1"/>
    <property type="molecule type" value="Genomic_DNA"/>
</dbReference>
<reference evidence="1" key="1">
    <citation type="journal article" date="2019" name="Sci. Rep.">
        <title>Draft genome of Tanacetum cinerariifolium, the natural source of mosquito coil.</title>
        <authorList>
            <person name="Yamashiro T."/>
            <person name="Shiraishi A."/>
            <person name="Satake H."/>
            <person name="Nakayama K."/>
        </authorList>
    </citation>
    <scope>NUCLEOTIDE SEQUENCE</scope>
</reference>
<dbReference type="AlphaFoldDB" id="A0A699J3R4"/>
<comment type="caution">
    <text evidence="1">The sequence shown here is derived from an EMBL/GenBank/DDBJ whole genome shotgun (WGS) entry which is preliminary data.</text>
</comment>
<name>A0A699J3R4_TANCI</name>
<protein>
    <submittedName>
        <fullName evidence="1">Uncharacterized protein</fullName>
    </submittedName>
</protein>
<gene>
    <name evidence="1" type="ORF">Tci_581535</name>
</gene>
<accession>A0A699J3R4</accession>
<proteinExistence type="predicted"/>
<sequence>MAILSSCDSAILTKDTNSSALNDLLVLSMVEQMTNHVANLDKENQTNKMVNKSFTVELKRYKKCVAIFEQRLNVDLNKRETLIDSEMDDLIRNKNAKFAAFQLEIDTLKQTLSNHVKEKESLSTTLTVFKTKSKEKESKYIDKEIVLEKQNKELKNILSQWIKPTLYGGSALAKKHDVIFVIDDDEILVLEEES</sequence>
<organism evidence="1">
    <name type="scientific">Tanacetum cinerariifolium</name>
    <name type="common">Dalmatian daisy</name>
    <name type="synonym">Chrysanthemum cinerariifolium</name>
    <dbReference type="NCBI Taxonomy" id="118510"/>
    <lineage>
        <taxon>Eukaryota</taxon>
        <taxon>Viridiplantae</taxon>
        <taxon>Streptophyta</taxon>
        <taxon>Embryophyta</taxon>
        <taxon>Tracheophyta</taxon>
        <taxon>Spermatophyta</taxon>
        <taxon>Magnoliopsida</taxon>
        <taxon>eudicotyledons</taxon>
        <taxon>Gunneridae</taxon>
        <taxon>Pentapetalae</taxon>
        <taxon>asterids</taxon>
        <taxon>campanulids</taxon>
        <taxon>Asterales</taxon>
        <taxon>Asteraceae</taxon>
        <taxon>Asteroideae</taxon>
        <taxon>Anthemideae</taxon>
        <taxon>Anthemidinae</taxon>
        <taxon>Tanacetum</taxon>
    </lineage>
</organism>